<evidence type="ECO:0000313" key="1">
    <source>
        <dbReference type="EMBL" id="RJG26723.1"/>
    </source>
</evidence>
<proteinExistence type="predicted"/>
<comment type="caution">
    <text evidence="1">The sequence shown here is derived from an EMBL/GenBank/DDBJ whole genome shotgun (WGS) entry which is preliminary data.</text>
</comment>
<dbReference type="Proteomes" id="UP000266177">
    <property type="component" value="Unassembled WGS sequence"/>
</dbReference>
<protein>
    <submittedName>
        <fullName evidence="1">Uncharacterized protein</fullName>
    </submittedName>
</protein>
<accession>A0A3A3H4U6</accession>
<sequence length="61" mass="7041">MITTIQNAIENNLTVYIRLSNGDTISGNVEVSDDPSRIKIRNFEEVMWIPFEEIERVMVKA</sequence>
<reference evidence="1 2" key="1">
    <citation type="submission" date="2018-09" db="EMBL/GenBank/DDBJ databases">
        <title>Paenibacillus SK2017-BO5.</title>
        <authorList>
            <person name="Piskunova J.V."/>
            <person name="Dubiley S.A."/>
            <person name="Severinov K.V."/>
        </authorList>
    </citation>
    <scope>NUCLEOTIDE SEQUENCE [LARGE SCALE GENOMIC DNA]</scope>
    <source>
        <strain evidence="1 2">BO5</strain>
    </source>
</reference>
<organism evidence="1 2">
    <name type="scientific">Paenibacillus thiaminolyticus</name>
    <name type="common">Bacillus thiaminolyticus</name>
    <dbReference type="NCBI Taxonomy" id="49283"/>
    <lineage>
        <taxon>Bacteria</taxon>
        <taxon>Bacillati</taxon>
        <taxon>Bacillota</taxon>
        <taxon>Bacilli</taxon>
        <taxon>Bacillales</taxon>
        <taxon>Paenibacillaceae</taxon>
        <taxon>Paenibacillus</taxon>
    </lineage>
</organism>
<gene>
    <name evidence="1" type="ORF">DQX05_01435</name>
</gene>
<dbReference type="EMBL" id="QYZD01000001">
    <property type="protein sequence ID" value="RJG26723.1"/>
    <property type="molecule type" value="Genomic_DNA"/>
</dbReference>
<evidence type="ECO:0000313" key="2">
    <source>
        <dbReference type="Proteomes" id="UP000266177"/>
    </source>
</evidence>
<dbReference type="AlphaFoldDB" id="A0A3A3H4U6"/>
<name>A0A3A3H4U6_PANTH</name>
<dbReference type="OrthoDB" id="2637164at2"/>
<dbReference type="RefSeq" id="WP_119790237.1">
    <property type="nucleotide sequence ID" value="NZ_QYZD01000001.1"/>
</dbReference>